<comment type="similarity">
    <text evidence="2">Belongs to the DUF177 domain family.</text>
</comment>
<dbReference type="InterPro" id="IPR003772">
    <property type="entry name" value="YceD"/>
</dbReference>
<comment type="function">
    <text evidence="1">Plays a role in synthesis, processing and/or stability of 23S rRNA.</text>
</comment>
<gene>
    <name evidence="6" type="ORF">NCTC10660_01439</name>
</gene>
<sequence>MLEPDLIAPGEFAGKKQSLRGEVFLHELDERVWSHEYFADKDSPLHVVLQGGIDRFQRPFLDLKVQGCLHLLCQRCMQPMSFDLDEDARIVLFADESELDEAMLSDEELEGMPMDSELSVRTLVEDQILMAMPYSPRHEHCAGENMAAVNRDRPNPFAVLAGLKSSK</sequence>
<evidence type="ECO:0000256" key="1">
    <source>
        <dbReference type="ARBA" id="ARBA00002868"/>
    </source>
</evidence>
<reference evidence="6 7" key="1">
    <citation type="submission" date="2018-06" db="EMBL/GenBank/DDBJ databases">
        <authorList>
            <consortium name="Pathogen Informatics"/>
            <person name="Doyle S."/>
        </authorList>
    </citation>
    <scope>NUCLEOTIDE SEQUENCE [LARGE SCALE GENOMIC DNA]</scope>
    <source>
        <strain evidence="6 7">NCTC10660</strain>
    </source>
</reference>
<dbReference type="Proteomes" id="UP000254927">
    <property type="component" value="Unassembled WGS sequence"/>
</dbReference>
<dbReference type="AlphaFoldDB" id="A0A378TYF3"/>
<dbReference type="PANTHER" id="PTHR38099:SF1">
    <property type="entry name" value="LARGE RIBOSOMAL RNA SUBUNIT ACCUMULATION PROTEIN YCED"/>
    <property type="match status" value="1"/>
</dbReference>
<proteinExistence type="inferred from homology"/>
<dbReference type="InterPro" id="IPR039255">
    <property type="entry name" value="YceD_bac"/>
</dbReference>
<evidence type="ECO:0000256" key="2">
    <source>
        <dbReference type="ARBA" id="ARBA00010740"/>
    </source>
</evidence>
<organism evidence="6 7">
    <name type="scientific">Neisseria elongata</name>
    <dbReference type="NCBI Taxonomy" id="495"/>
    <lineage>
        <taxon>Bacteria</taxon>
        <taxon>Pseudomonadati</taxon>
        <taxon>Pseudomonadota</taxon>
        <taxon>Betaproteobacteria</taxon>
        <taxon>Neisseriales</taxon>
        <taxon>Neisseriaceae</taxon>
        <taxon>Neisseria</taxon>
    </lineage>
</organism>
<name>A0A378TYF3_NEIEL</name>
<dbReference type="GO" id="GO:0042254">
    <property type="term" value="P:ribosome biogenesis"/>
    <property type="evidence" value="ECO:0007669"/>
    <property type="project" value="UniProtKB-KW"/>
</dbReference>
<protein>
    <recommendedName>
        <fullName evidence="3">Large ribosomal RNA subunit accumulation protein YceD</fullName>
    </recommendedName>
    <alternativeName>
        <fullName evidence="5">23S rRNA accumulation protein YceD</fullName>
    </alternativeName>
</protein>
<evidence type="ECO:0000256" key="3">
    <source>
        <dbReference type="ARBA" id="ARBA00015716"/>
    </source>
</evidence>
<evidence type="ECO:0000256" key="5">
    <source>
        <dbReference type="ARBA" id="ARBA00031841"/>
    </source>
</evidence>
<dbReference type="Pfam" id="PF02620">
    <property type="entry name" value="YceD"/>
    <property type="match status" value="1"/>
</dbReference>
<dbReference type="EMBL" id="UGQW01000002">
    <property type="protein sequence ID" value="STZ67947.1"/>
    <property type="molecule type" value="Genomic_DNA"/>
</dbReference>
<dbReference type="PANTHER" id="PTHR38099">
    <property type="entry name" value="LARGE RIBOSOMAL RNA SUBUNIT ACCUMULATION PROTEIN YCED"/>
    <property type="match status" value="1"/>
</dbReference>
<evidence type="ECO:0000313" key="7">
    <source>
        <dbReference type="Proteomes" id="UP000254927"/>
    </source>
</evidence>
<evidence type="ECO:0000256" key="4">
    <source>
        <dbReference type="ARBA" id="ARBA00022517"/>
    </source>
</evidence>
<keyword evidence="4" id="KW-0690">Ribosome biogenesis</keyword>
<dbReference type="RefSeq" id="WP_074895411.1">
    <property type="nucleotide sequence ID" value="NZ_CP031252.1"/>
</dbReference>
<dbReference type="GeneID" id="93352423"/>
<accession>A0A378TYF3</accession>
<evidence type="ECO:0000313" key="6">
    <source>
        <dbReference type="EMBL" id="STZ67947.1"/>
    </source>
</evidence>